<feature type="region of interest" description="Disordered" evidence="1">
    <location>
        <begin position="537"/>
        <end position="565"/>
    </location>
</feature>
<evidence type="ECO:0000256" key="2">
    <source>
        <dbReference type="SAM" id="Phobius"/>
    </source>
</evidence>
<dbReference type="PANTHER" id="PTHR45763:SF8">
    <property type="entry name" value="ALPHA_BETA-HYDROLASES SUPERFAMILY PROTEIN"/>
    <property type="match status" value="1"/>
</dbReference>
<feature type="transmembrane region" description="Helical" evidence="2">
    <location>
        <begin position="101"/>
        <end position="121"/>
    </location>
</feature>
<dbReference type="PaxDb" id="3218-PP1S139_29V6.1"/>
<evidence type="ECO:0000313" key="4">
    <source>
        <dbReference type="EMBL" id="PNR62049.1"/>
    </source>
</evidence>
<keyword evidence="2" id="KW-0472">Membrane</keyword>
<evidence type="ECO:0000313" key="6">
    <source>
        <dbReference type="Proteomes" id="UP000006727"/>
    </source>
</evidence>
<evidence type="ECO:0000256" key="1">
    <source>
        <dbReference type="SAM" id="MobiDB-lite"/>
    </source>
</evidence>
<feature type="compositionally biased region" description="Polar residues" evidence="1">
    <location>
        <begin position="537"/>
        <end position="548"/>
    </location>
</feature>
<dbReference type="RefSeq" id="XP_024391181.1">
    <property type="nucleotide sequence ID" value="XM_024535413.2"/>
</dbReference>
<dbReference type="PANTHER" id="PTHR45763">
    <property type="entry name" value="HYDROLASE, ALPHA/BETA FOLD FAMILY PROTEIN, EXPRESSED-RELATED"/>
    <property type="match status" value="1"/>
</dbReference>
<name>A0A2K1L7M8_PHYPA</name>
<dbReference type="OrthoDB" id="294702at2759"/>
<reference evidence="5" key="3">
    <citation type="submission" date="2020-12" db="UniProtKB">
        <authorList>
            <consortium name="EnsemblPlants"/>
        </authorList>
    </citation>
    <scope>IDENTIFICATION</scope>
</reference>
<dbReference type="InterPro" id="IPR029058">
    <property type="entry name" value="AB_hydrolase_fold"/>
</dbReference>
<dbReference type="SUPFAM" id="SSF53474">
    <property type="entry name" value="alpha/beta-Hydrolases"/>
    <property type="match status" value="1"/>
</dbReference>
<dbReference type="EMBL" id="ABEU02000001">
    <property type="protein sequence ID" value="PNR62049.1"/>
    <property type="molecule type" value="Genomic_DNA"/>
</dbReference>
<keyword evidence="2" id="KW-1133">Transmembrane helix</keyword>
<keyword evidence="6" id="KW-1185">Reference proteome</keyword>
<dbReference type="EnsemblPlants" id="Pp3c1_10220V3.1">
    <property type="protein sequence ID" value="Pp3c1_10220V3.1"/>
    <property type="gene ID" value="Pp3c1_10220"/>
</dbReference>
<feature type="region of interest" description="Disordered" evidence="1">
    <location>
        <begin position="1"/>
        <end position="23"/>
    </location>
</feature>
<gene>
    <name evidence="5" type="primary">LOC112289798</name>
    <name evidence="4" type="ORF">PHYPA_000473</name>
</gene>
<keyword evidence="2" id="KW-0812">Transmembrane</keyword>
<reference evidence="4 6" key="2">
    <citation type="journal article" date="2018" name="Plant J.">
        <title>The Physcomitrella patens chromosome-scale assembly reveals moss genome structure and evolution.</title>
        <authorList>
            <person name="Lang D."/>
            <person name="Ullrich K.K."/>
            <person name="Murat F."/>
            <person name="Fuchs J."/>
            <person name="Jenkins J."/>
            <person name="Haas F.B."/>
            <person name="Piednoel M."/>
            <person name="Gundlach H."/>
            <person name="Van Bel M."/>
            <person name="Meyberg R."/>
            <person name="Vives C."/>
            <person name="Morata J."/>
            <person name="Symeonidi A."/>
            <person name="Hiss M."/>
            <person name="Muchero W."/>
            <person name="Kamisugi Y."/>
            <person name="Saleh O."/>
            <person name="Blanc G."/>
            <person name="Decker E.L."/>
            <person name="van Gessel N."/>
            <person name="Grimwood J."/>
            <person name="Hayes R.D."/>
            <person name="Graham S.W."/>
            <person name="Gunter L.E."/>
            <person name="McDaniel S.F."/>
            <person name="Hoernstein S.N.W."/>
            <person name="Larsson A."/>
            <person name="Li F.W."/>
            <person name="Perroud P.F."/>
            <person name="Phillips J."/>
            <person name="Ranjan P."/>
            <person name="Rokshar D.S."/>
            <person name="Rothfels C.J."/>
            <person name="Schneider L."/>
            <person name="Shu S."/>
            <person name="Stevenson D.W."/>
            <person name="Thummler F."/>
            <person name="Tillich M."/>
            <person name="Villarreal Aguilar J.C."/>
            <person name="Widiez T."/>
            <person name="Wong G.K."/>
            <person name="Wymore A."/>
            <person name="Zhang Y."/>
            <person name="Zimmer A.D."/>
            <person name="Quatrano R.S."/>
            <person name="Mayer K.F.X."/>
            <person name="Goodstein D."/>
            <person name="Casacuberta J.M."/>
            <person name="Vandepoele K."/>
            <person name="Reski R."/>
            <person name="Cuming A.C."/>
            <person name="Tuskan G.A."/>
            <person name="Maumus F."/>
            <person name="Salse J."/>
            <person name="Schmutz J."/>
            <person name="Rensing S.A."/>
        </authorList>
    </citation>
    <scope>NUCLEOTIDE SEQUENCE [LARGE SCALE GENOMIC DNA]</scope>
    <source>
        <strain evidence="5 6">cv. Gransden 2004</strain>
    </source>
</reference>
<proteinExistence type="predicted"/>
<dbReference type="Gramene" id="Pp3c1_10220V3.1">
    <property type="protein sequence ID" value="Pp3c1_10220V3.1"/>
    <property type="gene ID" value="Pp3c1_10220"/>
</dbReference>
<feature type="region of interest" description="Disordered" evidence="1">
    <location>
        <begin position="43"/>
        <end position="64"/>
    </location>
</feature>
<dbReference type="Gramene" id="Pp3c1_10220V3.4">
    <property type="protein sequence ID" value="Pp3c1_10220V3.4"/>
    <property type="gene ID" value="Pp3c1_10220"/>
</dbReference>
<dbReference type="RefSeq" id="XP_024391175.1">
    <property type="nucleotide sequence ID" value="XM_024535407.2"/>
</dbReference>
<dbReference type="Pfam" id="PF00561">
    <property type="entry name" value="Abhydrolase_1"/>
    <property type="match status" value="1"/>
</dbReference>
<protein>
    <recommendedName>
        <fullName evidence="3">AB hydrolase-1 domain-containing protein</fullName>
    </recommendedName>
</protein>
<feature type="compositionally biased region" description="Acidic residues" evidence="1">
    <location>
        <begin position="12"/>
        <end position="23"/>
    </location>
</feature>
<organism evidence="4">
    <name type="scientific">Physcomitrium patens</name>
    <name type="common">Spreading-leaved earth moss</name>
    <name type="synonym">Physcomitrella patens</name>
    <dbReference type="NCBI Taxonomy" id="3218"/>
    <lineage>
        <taxon>Eukaryota</taxon>
        <taxon>Viridiplantae</taxon>
        <taxon>Streptophyta</taxon>
        <taxon>Embryophyta</taxon>
        <taxon>Bryophyta</taxon>
        <taxon>Bryophytina</taxon>
        <taxon>Bryopsida</taxon>
        <taxon>Funariidae</taxon>
        <taxon>Funariales</taxon>
        <taxon>Funariaceae</taxon>
        <taxon>Physcomitrium</taxon>
    </lineage>
</organism>
<accession>A0A2K1L7M8</accession>
<feature type="domain" description="AB hydrolase-1" evidence="3">
    <location>
        <begin position="166"/>
        <end position="445"/>
    </location>
</feature>
<evidence type="ECO:0000313" key="5">
    <source>
        <dbReference type="EnsemblPlants" id="Pp3c1_10220V3.1"/>
    </source>
</evidence>
<evidence type="ECO:0000259" key="3">
    <source>
        <dbReference type="Pfam" id="PF00561"/>
    </source>
</evidence>
<dbReference type="GeneID" id="112289798"/>
<feature type="compositionally biased region" description="Polar residues" evidence="1">
    <location>
        <begin position="44"/>
        <end position="57"/>
    </location>
</feature>
<dbReference type="Gramene" id="Pp3c1_10220V3.2">
    <property type="protein sequence ID" value="Pp3c1_10220V3.2"/>
    <property type="gene ID" value="Pp3c1_10220"/>
</dbReference>
<dbReference type="InterPro" id="IPR000073">
    <property type="entry name" value="AB_hydrolase_1"/>
</dbReference>
<dbReference type="Gene3D" id="3.40.50.1820">
    <property type="entry name" value="alpha/beta hydrolase"/>
    <property type="match status" value="1"/>
</dbReference>
<sequence>MEGERFNPTPAMDEDGKEAEDGMYEMARNEELQMGEQEIYRDFASTSGSGLSSPQESTSRKLSMETGSKVLPYMSHSGVNQGSNTSKTAHNREDGYEPAQVVPYFAGSVGIVFFCLLLAGWTSGDGRSIYNVDISGIVANKVKLPDGRHIAYEEKGVSRDVAKINILVAHGFLSCRLAGIPGISDRLLEKYAARVISYDRPGIGQSDPHPKRNYNTSAQDMAYIADALGMGDKFWVLGYSGGGPYAWAALHYIPNRLAGVVMFGPMGNPYATNMTKEETKTIWKRTDRNRRWLYRLARHFPSLLPGFLKKGIVGKPVKLMRQVKKSVNPKDLALLETDKFGENWERSIREAMRSGDTKAWAEDVILHCNDWGYKLTDLNPKPAKKSLFNRIFSLFGGAELPPFTGPIHIYHGAEDALVPLTMSQHAKRMLPQVHLHVLEGHGHFSWFCYCDSCHRELFKALFGEVEGLHELEKSPEPQILAPEVPEAPAYEERTISSEAAPHEDPHVAETIDTATLETTTETEPEGVDHVEVEIEQDSFSSKVETTPQEAEVGISGIGERIPKEE</sequence>
<dbReference type="AlphaFoldDB" id="A0A2K1L7M8"/>
<dbReference type="Proteomes" id="UP000006727">
    <property type="component" value="Chromosome 1"/>
</dbReference>
<reference evidence="4 6" key="1">
    <citation type="journal article" date="2008" name="Science">
        <title>The Physcomitrella genome reveals evolutionary insights into the conquest of land by plants.</title>
        <authorList>
            <person name="Rensing S."/>
            <person name="Lang D."/>
            <person name="Zimmer A."/>
            <person name="Terry A."/>
            <person name="Salamov A."/>
            <person name="Shapiro H."/>
            <person name="Nishiyama T."/>
            <person name="Perroud P.-F."/>
            <person name="Lindquist E."/>
            <person name="Kamisugi Y."/>
            <person name="Tanahashi T."/>
            <person name="Sakakibara K."/>
            <person name="Fujita T."/>
            <person name="Oishi K."/>
            <person name="Shin-I T."/>
            <person name="Kuroki Y."/>
            <person name="Toyoda A."/>
            <person name="Suzuki Y."/>
            <person name="Hashimoto A."/>
            <person name="Yamaguchi K."/>
            <person name="Sugano A."/>
            <person name="Kohara Y."/>
            <person name="Fujiyama A."/>
            <person name="Anterola A."/>
            <person name="Aoki S."/>
            <person name="Ashton N."/>
            <person name="Barbazuk W.B."/>
            <person name="Barker E."/>
            <person name="Bennetzen J."/>
            <person name="Bezanilla M."/>
            <person name="Blankenship R."/>
            <person name="Cho S.H."/>
            <person name="Dutcher S."/>
            <person name="Estelle M."/>
            <person name="Fawcett J.A."/>
            <person name="Gundlach H."/>
            <person name="Hanada K."/>
            <person name="Heyl A."/>
            <person name="Hicks K.A."/>
            <person name="Hugh J."/>
            <person name="Lohr M."/>
            <person name="Mayer K."/>
            <person name="Melkozernov A."/>
            <person name="Murata T."/>
            <person name="Nelson D."/>
            <person name="Pils B."/>
            <person name="Prigge M."/>
            <person name="Reiss B."/>
            <person name="Renner T."/>
            <person name="Rombauts S."/>
            <person name="Rushton P."/>
            <person name="Sanderfoot A."/>
            <person name="Schween G."/>
            <person name="Shiu S.-H."/>
            <person name="Stueber K."/>
            <person name="Theodoulou F.L."/>
            <person name="Tu H."/>
            <person name="Van de Peer Y."/>
            <person name="Verrier P.J."/>
            <person name="Waters E."/>
            <person name="Wood A."/>
            <person name="Yang L."/>
            <person name="Cove D."/>
            <person name="Cuming A."/>
            <person name="Hasebe M."/>
            <person name="Lucas S."/>
            <person name="Mishler D.B."/>
            <person name="Reski R."/>
            <person name="Grigoriev I."/>
            <person name="Quatrano R.S."/>
            <person name="Boore J.L."/>
        </authorList>
    </citation>
    <scope>NUCLEOTIDE SEQUENCE [LARGE SCALE GENOMIC DNA]</scope>
    <source>
        <strain evidence="5 6">cv. Gransden 2004</strain>
    </source>
</reference>
<dbReference type="EnsemblPlants" id="Pp3c1_10220V3.4">
    <property type="protein sequence ID" value="Pp3c1_10220V3.4"/>
    <property type="gene ID" value="Pp3c1_10220"/>
</dbReference>
<dbReference type="EnsemblPlants" id="Pp3c1_10220V3.2">
    <property type="protein sequence ID" value="Pp3c1_10220V3.2"/>
    <property type="gene ID" value="Pp3c1_10220"/>
</dbReference>